<dbReference type="SUPFAM" id="SSF140383">
    <property type="entry name" value="BSD domain-like"/>
    <property type="match status" value="1"/>
</dbReference>
<evidence type="ECO:0000313" key="3">
    <source>
        <dbReference type="EMBL" id="SCM21101.1"/>
    </source>
</evidence>
<sequence>MYSLWKELSNQVKKKAENINTILNEINNVNIDSNDNNVGNNNTNSMSLKTSINNKINELNNKYIINATESPEFIYYNNKIVNGINNFKKIVSDIYHEKINTINDGNENGNYYNSNSILNDCKIYLSRIVPWKKGDIMVSKIYRKKYGESCPIKLPDNNINQIIYEQILKLNKDKNKIINTVVLQNYNFNWEKKKIQTEEILNQDNNLVLTKNCIVPQYMNEIAFWKSYYFNIDIIYNEIADYIYENKQTIFDEYMQAEHAKNDEAKNDEAKNDEAKKRNSNLVHHNMNNYAGIYDKAENKYEFPDRNNLVTFSYSASSSFIRGFDEAYDESKRLADKTESTELIDINLTEMKNNKIVILNPKNHDKIEPTNSQEKQNKQDININNENDLCYDTKVNKIKMDSDSEEVLFHFDDPNKNSSLTNNLENKNSNPSDAPRNETHQTSNIQTDSNKVSEKYKEINIDEFNFTDDINFGDDINFDGINKFDAKELEQFEKDLLNA</sequence>
<dbReference type="SMART" id="SM00751">
    <property type="entry name" value="BSD"/>
    <property type="match status" value="1"/>
</dbReference>
<reference evidence="3 4" key="1">
    <citation type="submission" date="2016-08" db="EMBL/GenBank/DDBJ databases">
        <authorList>
            <consortium name="Pathogen Informatics"/>
        </authorList>
    </citation>
    <scope>NUCLEOTIDE SEQUENCE [LARGE SCALE GENOMIC DNA]</scope>
    <source>
        <strain evidence="3 4">AJ</strain>
    </source>
</reference>
<dbReference type="Gene3D" id="1.10.3970.10">
    <property type="entry name" value="BSD domain"/>
    <property type="match status" value="1"/>
</dbReference>
<evidence type="ECO:0000313" key="4">
    <source>
        <dbReference type="Proteomes" id="UP000507163"/>
    </source>
</evidence>
<feature type="compositionally biased region" description="Polar residues" evidence="1">
    <location>
        <begin position="369"/>
        <end position="384"/>
    </location>
</feature>
<dbReference type="EMBL" id="LT608174">
    <property type="protein sequence ID" value="SCM21101.1"/>
    <property type="molecule type" value="Genomic_DNA"/>
</dbReference>
<evidence type="ECO:0000256" key="1">
    <source>
        <dbReference type="SAM" id="MobiDB-lite"/>
    </source>
</evidence>
<name>A0A1C6YD70_PLACU</name>
<dbReference type="InterPro" id="IPR005607">
    <property type="entry name" value="BSD_dom"/>
</dbReference>
<feature type="region of interest" description="Disordered" evidence="1">
    <location>
        <begin position="413"/>
        <end position="451"/>
    </location>
</feature>
<evidence type="ECO:0000259" key="2">
    <source>
        <dbReference type="PROSITE" id="PS50858"/>
    </source>
</evidence>
<feature type="domain" description="BSD" evidence="2">
    <location>
        <begin position="182"/>
        <end position="236"/>
    </location>
</feature>
<accession>A0A1C6YD70</accession>
<dbReference type="InterPro" id="IPR035925">
    <property type="entry name" value="BSD_dom_sf"/>
</dbReference>
<feature type="compositionally biased region" description="Polar residues" evidence="1">
    <location>
        <begin position="440"/>
        <end position="450"/>
    </location>
</feature>
<organism evidence="3 4">
    <name type="scientific">Plasmodium chabaudi chabaudi</name>
    <dbReference type="NCBI Taxonomy" id="31271"/>
    <lineage>
        <taxon>Eukaryota</taxon>
        <taxon>Sar</taxon>
        <taxon>Alveolata</taxon>
        <taxon>Apicomplexa</taxon>
        <taxon>Aconoidasida</taxon>
        <taxon>Haemosporida</taxon>
        <taxon>Plasmodiidae</taxon>
        <taxon>Plasmodium</taxon>
        <taxon>Plasmodium (Vinckeia)</taxon>
    </lineage>
</organism>
<protein>
    <submittedName>
        <fullName evidence="3">BSD-domain protein, putative</fullName>
    </submittedName>
</protein>
<proteinExistence type="predicted"/>
<dbReference type="AlphaFoldDB" id="A0A1C6YD70"/>
<dbReference type="PROSITE" id="PS50858">
    <property type="entry name" value="BSD"/>
    <property type="match status" value="1"/>
</dbReference>
<feature type="region of interest" description="Disordered" evidence="1">
    <location>
        <begin position="364"/>
        <end position="384"/>
    </location>
</feature>
<gene>
    <name evidence="3" type="ORF">PCHAJ_000159800</name>
</gene>
<feature type="compositionally biased region" description="Polar residues" evidence="1">
    <location>
        <begin position="416"/>
        <end position="432"/>
    </location>
</feature>
<dbReference type="Proteomes" id="UP000507163">
    <property type="component" value="Chromosome 8"/>
</dbReference>